<dbReference type="InterPro" id="IPR009057">
    <property type="entry name" value="Homeodomain-like_sf"/>
</dbReference>
<protein>
    <submittedName>
        <fullName evidence="1">Transposase</fullName>
    </submittedName>
</protein>
<keyword evidence="2" id="KW-1185">Reference proteome</keyword>
<dbReference type="GO" id="GO:0006313">
    <property type="term" value="P:DNA transposition"/>
    <property type="evidence" value="ECO:0007669"/>
    <property type="project" value="InterPro"/>
</dbReference>
<evidence type="ECO:0000313" key="2">
    <source>
        <dbReference type="Proteomes" id="UP000343317"/>
    </source>
</evidence>
<dbReference type="EMBL" id="CABPSM010000037">
    <property type="protein sequence ID" value="VVE58771.1"/>
    <property type="molecule type" value="Genomic_DNA"/>
</dbReference>
<sequence length="95" mass="10706">MFSEKKTNTKKRFSEQQIIGFLKEAEAGMPVKELCRKHGFSDASFYTWRAKFAGMEVSDAPRLKDLESENARLKKLPAEAVLGMEALKVVVKGKP</sequence>
<dbReference type="Proteomes" id="UP000343317">
    <property type="component" value="Unassembled WGS sequence"/>
</dbReference>
<dbReference type="AlphaFoldDB" id="A0A5E4ZBL5"/>
<gene>
    <name evidence="1" type="ORF">PHO31112_05376</name>
</gene>
<accession>A0A5E4ZBL5</accession>
<dbReference type="InterPro" id="IPR052546">
    <property type="entry name" value="Transposase_8_domain"/>
</dbReference>
<evidence type="ECO:0000313" key="1">
    <source>
        <dbReference type="EMBL" id="VVE58771.1"/>
    </source>
</evidence>
<dbReference type="GO" id="GO:0003677">
    <property type="term" value="F:DNA binding"/>
    <property type="evidence" value="ECO:0007669"/>
    <property type="project" value="InterPro"/>
</dbReference>
<organism evidence="1 2">
    <name type="scientific">Pandoraea horticolens</name>
    <dbReference type="NCBI Taxonomy" id="2508298"/>
    <lineage>
        <taxon>Bacteria</taxon>
        <taxon>Pseudomonadati</taxon>
        <taxon>Pseudomonadota</taxon>
        <taxon>Betaproteobacteria</taxon>
        <taxon>Burkholderiales</taxon>
        <taxon>Burkholderiaceae</taxon>
        <taxon>Pandoraea</taxon>
    </lineage>
</organism>
<dbReference type="PANTHER" id="PTHR33609">
    <property type="entry name" value="LOW CALCIUM RESPONSE LOCUS PROTEIN S"/>
    <property type="match status" value="1"/>
</dbReference>
<reference evidence="1 2" key="1">
    <citation type="submission" date="2019-08" db="EMBL/GenBank/DDBJ databases">
        <authorList>
            <person name="Peeters C."/>
        </authorList>
    </citation>
    <scope>NUCLEOTIDE SEQUENCE [LARGE SCALE GENOMIC DNA]</scope>
    <source>
        <strain evidence="1 2">LMG 31112</strain>
    </source>
</reference>
<dbReference type="InterPro" id="IPR002514">
    <property type="entry name" value="Transposase_8"/>
</dbReference>
<proteinExistence type="predicted"/>
<dbReference type="SUPFAM" id="SSF46689">
    <property type="entry name" value="Homeodomain-like"/>
    <property type="match status" value="1"/>
</dbReference>
<dbReference type="GO" id="GO:0004803">
    <property type="term" value="F:transposase activity"/>
    <property type="evidence" value="ECO:0007669"/>
    <property type="project" value="InterPro"/>
</dbReference>
<dbReference type="PANTHER" id="PTHR33609:SF1">
    <property type="entry name" value="TRANSPOSASE"/>
    <property type="match status" value="1"/>
</dbReference>
<name>A0A5E4ZBL5_9BURK</name>
<dbReference type="Pfam" id="PF01527">
    <property type="entry name" value="HTH_Tnp_1"/>
    <property type="match status" value="1"/>
</dbReference>